<dbReference type="Proteomes" id="UP000031036">
    <property type="component" value="Unassembled WGS sequence"/>
</dbReference>
<keyword evidence="1" id="KW-0472">Membrane</keyword>
<sequence length="216" mass="25101">MRFSSDTFLSIVLIAEVMLGISCRPVRPSTQEDLYRPRTLNSSLMAISHQKSHTIFAFNGTTTDDVERMEVPEKRKWSTYYTPENISLLLEAIIDDRRGDWRAAMDEPVIIWSHESKHHPDFGKHSTGIIEKETLTSRYMSFLILGVVIAFIVYAYLNHLFAMRVMRRIRKQERLRQLVHQSAFIMASSAKAHHVHVFDGNGRRLSILNLFHAFRL</sequence>
<evidence type="ECO:0000256" key="2">
    <source>
        <dbReference type="SAM" id="SignalP"/>
    </source>
</evidence>
<dbReference type="AlphaFoldDB" id="A0A0B2UZ76"/>
<protein>
    <submittedName>
        <fullName evidence="3">Uncharacterized protein</fullName>
    </submittedName>
</protein>
<evidence type="ECO:0000256" key="1">
    <source>
        <dbReference type="SAM" id="Phobius"/>
    </source>
</evidence>
<keyword evidence="4" id="KW-1185">Reference proteome</keyword>
<keyword evidence="1" id="KW-1133">Transmembrane helix</keyword>
<dbReference type="EMBL" id="JPKZ01002528">
    <property type="protein sequence ID" value="KHN76341.1"/>
    <property type="molecule type" value="Genomic_DNA"/>
</dbReference>
<keyword evidence="1" id="KW-0812">Transmembrane</keyword>
<feature type="signal peptide" evidence="2">
    <location>
        <begin position="1"/>
        <end position="23"/>
    </location>
</feature>
<accession>A0A0B2UZ76</accession>
<keyword evidence="2" id="KW-0732">Signal</keyword>
<feature type="chain" id="PRO_5002095198" evidence="2">
    <location>
        <begin position="24"/>
        <end position="216"/>
    </location>
</feature>
<evidence type="ECO:0000313" key="3">
    <source>
        <dbReference type="EMBL" id="KHN76341.1"/>
    </source>
</evidence>
<evidence type="ECO:0000313" key="4">
    <source>
        <dbReference type="Proteomes" id="UP000031036"/>
    </source>
</evidence>
<dbReference type="OrthoDB" id="5870974at2759"/>
<organism evidence="3 4">
    <name type="scientific">Toxocara canis</name>
    <name type="common">Canine roundworm</name>
    <dbReference type="NCBI Taxonomy" id="6265"/>
    <lineage>
        <taxon>Eukaryota</taxon>
        <taxon>Metazoa</taxon>
        <taxon>Ecdysozoa</taxon>
        <taxon>Nematoda</taxon>
        <taxon>Chromadorea</taxon>
        <taxon>Rhabditida</taxon>
        <taxon>Spirurina</taxon>
        <taxon>Ascaridomorpha</taxon>
        <taxon>Ascaridoidea</taxon>
        <taxon>Toxocaridae</taxon>
        <taxon>Toxocara</taxon>
    </lineage>
</organism>
<feature type="transmembrane region" description="Helical" evidence="1">
    <location>
        <begin position="139"/>
        <end position="161"/>
    </location>
</feature>
<proteinExistence type="predicted"/>
<reference evidence="3 4" key="1">
    <citation type="submission" date="2014-11" db="EMBL/GenBank/DDBJ databases">
        <title>Genetic blueprint of the zoonotic pathogen Toxocara canis.</title>
        <authorList>
            <person name="Zhu X.-Q."/>
            <person name="Korhonen P.K."/>
            <person name="Cai H."/>
            <person name="Young N.D."/>
            <person name="Nejsum P."/>
            <person name="von Samson-Himmelstjerna G."/>
            <person name="Boag P.R."/>
            <person name="Tan P."/>
            <person name="Li Q."/>
            <person name="Min J."/>
            <person name="Yang Y."/>
            <person name="Wang X."/>
            <person name="Fang X."/>
            <person name="Hall R.S."/>
            <person name="Hofmann A."/>
            <person name="Sternberg P.W."/>
            <person name="Jex A.R."/>
            <person name="Gasser R.B."/>
        </authorList>
    </citation>
    <scope>NUCLEOTIDE SEQUENCE [LARGE SCALE GENOMIC DNA]</scope>
    <source>
        <strain evidence="3">PN_DK_2014</strain>
    </source>
</reference>
<gene>
    <name evidence="3" type="ORF">Tcan_09944</name>
</gene>
<comment type="caution">
    <text evidence="3">The sequence shown here is derived from an EMBL/GenBank/DDBJ whole genome shotgun (WGS) entry which is preliminary data.</text>
</comment>
<name>A0A0B2UZ76_TOXCA</name>